<proteinExistence type="predicted"/>
<reference evidence="1 2" key="1">
    <citation type="submission" date="2020-08" db="EMBL/GenBank/DDBJ databases">
        <title>Sequencing the genomes of 1000 actinobacteria strains.</title>
        <authorList>
            <person name="Klenk H.-P."/>
        </authorList>
    </citation>
    <scope>NUCLEOTIDE SEQUENCE [LARGE SCALE GENOMIC DNA]</scope>
    <source>
        <strain evidence="1 2">DSM 43023</strain>
    </source>
</reference>
<dbReference type="AlphaFoldDB" id="A0A7W7RX27"/>
<organism evidence="1 2">
    <name type="scientific">Streptosporangium album</name>
    <dbReference type="NCBI Taxonomy" id="47479"/>
    <lineage>
        <taxon>Bacteria</taxon>
        <taxon>Bacillati</taxon>
        <taxon>Actinomycetota</taxon>
        <taxon>Actinomycetes</taxon>
        <taxon>Streptosporangiales</taxon>
        <taxon>Streptosporangiaceae</taxon>
        <taxon>Streptosporangium</taxon>
    </lineage>
</organism>
<keyword evidence="2" id="KW-1185">Reference proteome</keyword>
<sequence>MEGADRPAQALFDGHPPPVAFDDLFRGGVGVVGDEHGGFVVAEAGDEQLPDRHRVGRQGGGLIDHFGGLVVAVAIQPDGVPLGGLQFGEVTGDRDRAGPQGQEPHAAFVECGELGLGGEPPVEHQLGGVGAGHGPPVVAERQDLVVLAGLGQVGVGIHQGVGGGVLGEEGQHRAGALAGLPLVT</sequence>
<dbReference type="Proteomes" id="UP000534286">
    <property type="component" value="Unassembled WGS sequence"/>
</dbReference>
<evidence type="ECO:0000313" key="1">
    <source>
        <dbReference type="EMBL" id="MBB4939173.1"/>
    </source>
</evidence>
<accession>A0A7W7RX27</accession>
<dbReference type="EMBL" id="JACHJU010000001">
    <property type="protein sequence ID" value="MBB4939173.1"/>
    <property type="molecule type" value="Genomic_DNA"/>
</dbReference>
<comment type="caution">
    <text evidence="1">The sequence shown here is derived from an EMBL/GenBank/DDBJ whole genome shotgun (WGS) entry which is preliminary data.</text>
</comment>
<protein>
    <submittedName>
        <fullName evidence="1">Uncharacterized protein</fullName>
    </submittedName>
</protein>
<gene>
    <name evidence="1" type="ORF">FHR32_003478</name>
</gene>
<evidence type="ECO:0000313" key="2">
    <source>
        <dbReference type="Proteomes" id="UP000534286"/>
    </source>
</evidence>
<name>A0A7W7RX27_9ACTN</name>